<proteinExistence type="predicted"/>
<accession>A0A6P1TWR4</accession>
<feature type="domain" description="Periplasmic binding protein" evidence="3">
    <location>
        <begin position="56"/>
        <end position="298"/>
    </location>
</feature>
<evidence type="ECO:0000256" key="1">
    <source>
        <dbReference type="ARBA" id="ARBA00004196"/>
    </source>
</evidence>
<dbReference type="Proteomes" id="UP000464314">
    <property type="component" value="Chromosome"/>
</dbReference>
<protein>
    <submittedName>
        <fullName evidence="4">Substrate-binding domain-containing protein</fullName>
    </submittedName>
</protein>
<dbReference type="EMBL" id="CP048000">
    <property type="protein sequence ID" value="QHQ63855.1"/>
    <property type="molecule type" value="Genomic_DNA"/>
</dbReference>
<dbReference type="InterPro" id="IPR050555">
    <property type="entry name" value="Bact_Solute-Bind_Prot2"/>
</dbReference>
<evidence type="ECO:0000313" key="5">
    <source>
        <dbReference type="Proteomes" id="UP000464314"/>
    </source>
</evidence>
<evidence type="ECO:0000259" key="3">
    <source>
        <dbReference type="Pfam" id="PF13407"/>
    </source>
</evidence>
<evidence type="ECO:0000256" key="2">
    <source>
        <dbReference type="ARBA" id="ARBA00022729"/>
    </source>
</evidence>
<gene>
    <name evidence="4" type="ORF">Ana3638_22010</name>
</gene>
<evidence type="ECO:0000313" key="4">
    <source>
        <dbReference type="EMBL" id="QHQ63855.1"/>
    </source>
</evidence>
<dbReference type="KEGG" id="anr:Ana3638_22010"/>
<dbReference type="PANTHER" id="PTHR30036">
    <property type="entry name" value="D-XYLOSE-BINDING PERIPLASMIC PROTEIN"/>
    <property type="match status" value="1"/>
</dbReference>
<keyword evidence="5" id="KW-1185">Reference proteome</keyword>
<dbReference type="Gene3D" id="3.40.50.2300">
    <property type="match status" value="2"/>
</dbReference>
<dbReference type="GO" id="GO:0030246">
    <property type="term" value="F:carbohydrate binding"/>
    <property type="evidence" value="ECO:0007669"/>
    <property type="project" value="TreeGrafter"/>
</dbReference>
<dbReference type="PROSITE" id="PS51257">
    <property type="entry name" value="PROKAR_LIPOPROTEIN"/>
    <property type="match status" value="1"/>
</dbReference>
<name>A0A6P1TWR4_9FIRM</name>
<dbReference type="SUPFAM" id="SSF53822">
    <property type="entry name" value="Periplasmic binding protein-like I"/>
    <property type="match status" value="1"/>
</dbReference>
<dbReference type="AlphaFoldDB" id="A0A6P1TWR4"/>
<reference evidence="4 5" key="1">
    <citation type="submission" date="2020-01" db="EMBL/GenBank/DDBJ databases">
        <title>Genome analysis of Anaerocolumna sp. CBA3638.</title>
        <authorList>
            <person name="Kim J."/>
            <person name="Roh S.W."/>
        </authorList>
    </citation>
    <scope>NUCLEOTIDE SEQUENCE [LARGE SCALE GENOMIC DNA]</scope>
    <source>
        <strain evidence="4 5">CBA3638</strain>
    </source>
</reference>
<dbReference type="RefSeq" id="WP_161840662.1">
    <property type="nucleotide sequence ID" value="NZ_CP048000.1"/>
</dbReference>
<dbReference type="GO" id="GO:0030288">
    <property type="term" value="C:outer membrane-bounded periplasmic space"/>
    <property type="evidence" value="ECO:0007669"/>
    <property type="project" value="TreeGrafter"/>
</dbReference>
<dbReference type="InterPro" id="IPR028082">
    <property type="entry name" value="Peripla_BP_I"/>
</dbReference>
<sequence length="353" mass="39037">MGVIVRMTALLLMYLLIVILTAGCSKKGQEPVIKEKEEKASIKIGMTFDSFILERWQRDRDVFVSKSKELGAEVNVQNANGDLKEQISQIEYFIDKKMDVIVVIAIDSEGISDAVTKAKKAGIKVIAYDRLVLNSGVDLYISFDNEKVGALMADYMKESLPSNGKILMICGPLADNNVSLVMDGFKEGIKGTKLSVIGTEYAEGWHPETAFTVTNEYLMVRSKFDGIMCGNDNLAGQAIKALAERRLAGEICVVGQDADLDACQRIVEGTQNMTVYKPVEKLASLAAEYAVAMAKGEKVETKDTFFDGVQDVPYEKLEPIAVTKDNMDEVIVGDYHLEEDVYLNIPKEEQDKK</sequence>
<dbReference type="InterPro" id="IPR025997">
    <property type="entry name" value="SBP_2_dom"/>
</dbReference>
<comment type="subcellular location">
    <subcellularLocation>
        <location evidence="1">Cell envelope</location>
    </subcellularLocation>
</comment>
<dbReference type="PANTHER" id="PTHR30036:SF1">
    <property type="entry name" value="D-XYLOSE-BINDING PERIPLASMIC PROTEIN"/>
    <property type="match status" value="1"/>
</dbReference>
<keyword evidence="2" id="KW-0732">Signal</keyword>
<dbReference type="Pfam" id="PF13407">
    <property type="entry name" value="Peripla_BP_4"/>
    <property type="match status" value="1"/>
</dbReference>
<organism evidence="4 5">
    <name type="scientific">Anaerocolumna sedimenticola</name>
    <dbReference type="NCBI Taxonomy" id="2696063"/>
    <lineage>
        <taxon>Bacteria</taxon>
        <taxon>Bacillati</taxon>
        <taxon>Bacillota</taxon>
        <taxon>Clostridia</taxon>
        <taxon>Lachnospirales</taxon>
        <taxon>Lachnospiraceae</taxon>
        <taxon>Anaerocolumna</taxon>
    </lineage>
</organism>